<evidence type="ECO:0000259" key="8">
    <source>
        <dbReference type="Pfam" id="PF01850"/>
    </source>
</evidence>
<organism evidence="9">
    <name type="scientific">uncultured Sulfurovum sp</name>
    <dbReference type="NCBI Taxonomy" id="269237"/>
    <lineage>
        <taxon>Bacteria</taxon>
        <taxon>Pseudomonadati</taxon>
        <taxon>Campylobacterota</taxon>
        <taxon>Epsilonproteobacteria</taxon>
        <taxon>Campylobacterales</taxon>
        <taxon>Sulfurovaceae</taxon>
        <taxon>Sulfurovum</taxon>
        <taxon>environmental samples</taxon>
    </lineage>
</organism>
<evidence type="ECO:0000313" key="9">
    <source>
        <dbReference type="EMBL" id="CAA6814509.1"/>
    </source>
</evidence>
<evidence type="ECO:0000256" key="5">
    <source>
        <dbReference type="ARBA" id="ARBA00022801"/>
    </source>
</evidence>
<evidence type="ECO:0000256" key="6">
    <source>
        <dbReference type="ARBA" id="ARBA00022842"/>
    </source>
</evidence>
<accession>A0A6S6TDA0</accession>
<dbReference type="InterPro" id="IPR002716">
    <property type="entry name" value="PIN_dom"/>
</dbReference>
<name>A0A6S6TDA0_9BACT</name>
<evidence type="ECO:0000256" key="3">
    <source>
        <dbReference type="ARBA" id="ARBA00022722"/>
    </source>
</evidence>
<dbReference type="GO" id="GO:0046872">
    <property type="term" value="F:metal ion binding"/>
    <property type="evidence" value="ECO:0007669"/>
    <property type="project" value="UniProtKB-KW"/>
</dbReference>
<dbReference type="SUPFAM" id="SSF88723">
    <property type="entry name" value="PIN domain-like"/>
    <property type="match status" value="1"/>
</dbReference>
<dbReference type="GO" id="GO:0004518">
    <property type="term" value="F:nuclease activity"/>
    <property type="evidence" value="ECO:0007669"/>
    <property type="project" value="UniProtKB-KW"/>
</dbReference>
<keyword evidence="3" id="KW-0540">Nuclease</keyword>
<gene>
    <name evidence="9" type="ORF">HELGO_WM44611</name>
</gene>
<dbReference type="EMBL" id="CACVAR010000240">
    <property type="protein sequence ID" value="CAA6814509.1"/>
    <property type="molecule type" value="Genomic_DNA"/>
</dbReference>
<comment type="cofactor">
    <cofactor evidence="1">
        <name>Mg(2+)</name>
        <dbReference type="ChEBI" id="CHEBI:18420"/>
    </cofactor>
</comment>
<evidence type="ECO:0000256" key="2">
    <source>
        <dbReference type="ARBA" id="ARBA00022649"/>
    </source>
</evidence>
<feature type="domain" description="PIN" evidence="8">
    <location>
        <begin position="13"/>
        <end position="125"/>
    </location>
</feature>
<dbReference type="InterPro" id="IPR050556">
    <property type="entry name" value="Type_II_TA_system_RNase"/>
</dbReference>
<proteinExistence type="inferred from homology"/>
<keyword evidence="4" id="KW-0479">Metal-binding</keyword>
<dbReference type="PANTHER" id="PTHR33653:SF1">
    <property type="entry name" value="RIBONUCLEASE VAPC2"/>
    <property type="match status" value="1"/>
</dbReference>
<sequence length="134" mass="15406">MIGIVILINDKFLFDTNIIIYYFNGITIDNKIDQLLKESFNISIITKIEFLSWQKLREDKALEQKALAFISHANVYELTDEIANKVIDIRQKYKVKTPDAIIGATALVYGFDMVTNNVDDFKNLDLEIVSVDLK</sequence>
<protein>
    <submittedName>
        <fullName evidence="9">PilT protein domain protein</fullName>
    </submittedName>
</protein>
<reference evidence="9" key="1">
    <citation type="submission" date="2020-01" db="EMBL/GenBank/DDBJ databases">
        <authorList>
            <person name="Meier V. D."/>
            <person name="Meier V D."/>
        </authorList>
    </citation>
    <scope>NUCLEOTIDE SEQUENCE</scope>
    <source>
        <strain evidence="9">HLG_WM_MAG_03</strain>
    </source>
</reference>
<dbReference type="GO" id="GO:0016787">
    <property type="term" value="F:hydrolase activity"/>
    <property type="evidence" value="ECO:0007669"/>
    <property type="project" value="UniProtKB-KW"/>
</dbReference>
<keyword evidence="6" id="KW-0460">Magnesium</keyword>
<evidence type="ECO:0000256" key="1">
    <source>
        <dbReference type="ARBA" id="ARBA00001946"/>
    </source>
</evidence>
<keyword evidence="2" id="KW-1277">Toxin-antitoxin system</keyword>
<dbReference type="Pfam" id="PF01850">
    <property type="entry name" value="PIN"/>
    <property type="match status" value="1"/>
</dbReference>
<keyword evidence="5" id="KW-0378">Hydrolase</keyword>
<dbReference type="PANTHER" id="PTHR33653">
    <property type="entry name" value="RIBONUCLEASE VAPC2"/>
    <property type="match status" value="1"/>
</dbReference>
<dbReference type="Gene3D" id="3.40.50.1010">
    <property type="entry name" value="5'-nuclease"/>
    <property type="match status" value="1"/>
</dbReference>
<evidence type="ECO:0000256" key="7">
    <source>
        <dbReference type="ARBA" id="ARBA00038093"/>
    </source>
</evidence>
<dbReference type="InterPro" id="IPR029060">
    <property type="entry name" value="PIN-like_dom_sf"/>
</dbReference>
<evidence type="ECO:0000256" key="4">
    <source>
        <dbReference type="ARBA" id="ARBA00022723"/>
    </source>
</evidence>
<comment type="similarity">
    <text evidence="7">Belongs to the PINc/VapC protein family.</text>
</comment>
<dbReference type="CDD" id="cd18738">
    <property type="entry name" value="PIN_VapC4-5_FitB-like"/>
    <property type="match status" value="1"/>
</dbReference>
<dbReference type="AlphaFoldDB" id="A0A6S6TDA0"/>